<keyword evidence="1 3" id="KW-0732">Signal</keyword>
<evidence type="ECO:0000256" key="1">
    <source>
        <dbReference type="ARBA" id="ARBA00022729"/>
    </source>
</evidence>
<dbReference type="PROSITE" id="PS50005">
    <property type="entry name" value="TPR"/>
    <property type="match status" value="1"/>
</dbReference>
<feature type="domain" description="Cytochrome c-552/4" evidence="5">
    <location>
        <begin position="171"/>
        <end position="212"/>
    </location>
</feature>
<dbReference type="PANTHER" id="PTHR35038:SF8">
    <property type="entry name" value="C-TYPE POLYHEME CYTOCHROME OMCC"/>
    <property type="match status" value="1"/>
</dbReference>
<dbReference type="SMART" id="SM00028">
    <property type="entry name" value="TPR"/>
    <property type="match status" value="3"/>
</dbReference>
<dbReference type="InterPro" id="IPR036280">
    <property type="entry name" value="Multihaem_cyt_sf"/>
</dbReference>
<comment type="caution">
    <text evidence="6">The sequence shown here is derived from an EMBL/GenBank/DDBJ whole genome shotgun (WGS) entry which is preliminary data.</text>
</comment>
<dbReference type="EMBL" id="JAICBX010000001">
    <property type="protein sequence ID" value="MBW8636291.1"/>
    <property type="molecule type" value="Genomic_DNA"/>
</dbReference>
<dbReference type="Pfam" id="PF13646">
    <property type="entry name" value="HEAT_2"/>
    <property type="match status" value="1"/>
</dbReference>
<reference evidence="6" key="1">
    <citation type="submission" date="2021-08" db="EMBL/GenBank/DDBJ databases">
        <title>Hoeflea bacterium WL0058 sp. nov., isolated from the sediment.</title>
        <authorList>
            <person name="Wang L."/>
            <person name="Zhang D."/>
        </authorList>
    </citation>
    <scope>NUCLEOTIDE SEQUENCE</scope>
    <source>
        <strain evidence="6">WL0058</strain>
    </source>
</reference>
<gene>
    <name evidence="6" type="ORF">K1W69_03745</name>
</gene>
<dbReference type="Gene3D" id="1.10.1130.10">
    <property type="entry name" value="Flavocytochrome C3, Chain A"/>
    <property type="match status" value="2"/>
</dbReference>
<dbReference type="SUPFAM" id="SSF48695">
    <property type="entry name" value="Multiheme cytochromes"/>
    <property type="match status" value="1"/>
</dbReference>
<evidence type="ECO:0000313" key="6">
    <source>
        <dbReference type="EMBL" id="MBW8636291.1"/>
    </source>
</evidence>
<dbReference type="SUPFAM" id="SSF48452">
    <property type="entry name" value="TPR-like"/>
    <property type="match status" value="1"/>
</dbReference>
<dbReference type="RefSeq" id="WP_220226988.1">
    <property type="nucleotide sequence ID" value="NZ_JAICBX010000001.1"/>
</dbReference>
<dbReference type="InterPro" id="IPR011989">
    <property type="entry name" value="ARM-like"/>
</dbReference>
<dbReference type="PANTHER" id="PTHR35038">
    <property type="entry name" value="DISSIMILATORY SULFITE REDUCTASE SIRA"/>
    <property type="match status" value="1"/>
</dbReference>
<dbReference type="InterPro" id="IPR010177">
    <property type="entry name" value="Paired_CXXCH_1"/>
</dbReference>
<dbReference type="SUPFAM" id="SSF48371">
    <property type="entry name" value="ARM repeat"/>
    <property type="match status" value="1"/>
</dbReference>
<dbReference type="Pfam" id="PF14559">
    <property type="entry name" value="TPR_19"/>
    <property type="match status" value="2"/>
</dbReference>
<evidence type="ECO:0000256" key="3">
    <source>
        <dbReference type="SAM" id="SignalP"/>
    </source>
</evidence>
<dbReference type="Pfam" id="PF13435">
    <property type="entry name" value="Cytochrome_C554"/>
    <property type="match status" value="2"/>
</dbReference>
<dbReference type="InterPro" id="IPR019734">
    <property type="entry name" value="TPR_rpt"/>
</dbReference>
<feature type="domain" description="Cytochrome c-552/4" evidence="5">
    <location>
        <begin position="39"/>
        <end position="65"/>
    </location>
</feature>
<name>A0AAE3D013_9HYPH</name>
<keyword evidence="2" id="KW-0802">TPR repeat</keyword>
<evidence type="ECO:0000256" key="2">
    <source>
        <dbReference type="PROSITE-ProRule" id="PRU00339"/>
    </source>
</evidence>
<proteinExistence type="predicted"/>
<organism evidence="6 7">
    <name type="scientific">Flavimaribacter sediminis</name>
    <dbReference type="NCBI Taxonomy" id="2865987"/>
    <lineage>
        <taxon>Bacteria</taxon>
        <taxon>Pseudomonadati</taxon>
        <taxon>Pseudomonadota</taxon>
        <taxon>Alphaproteobacteria</taxon>
        <taxon>Hyphomicrobiales</taxon>
        <taxon>Rhizobiaceae</taxon>
        <taxon>Flavimaribacter</taxon>
    </lineage>
</organism>
<feature type="signal peptide" evidence="3">
    <location>
        <begin position="1"/>
        <end position="28"/>
    </location>
</feature>
<dbReference type="InterPro" id="IPR011990">
    <property type="entry name" value="TPR-like_helical_dom_sf"/>
</dbReference>
<sequence>MFAVFKSFTTALAIALPAVLAAAISAPAQDEAGFVGSEVCSDCHQDEAELWRGSHHAHAMLEADSDSVLAPFEGETFSKDGVTTTFFQRDGGYFVNTDGPDGELQDFEIDYTFGVTPLQQYLIALPGGRYQALGIAWDSRPEAEGGQRWFHLYPDTKLSAGDPIHWTGIDQNWNYQCAWCHSTNLEKNYDPETNLFSTTWSEINVGCEACHGPGKDHVLWAEKPEADRPPMSHGAGFALRLDERKDVFWEPGDAGTARRSSPRTTMKEINLCAGCHARRGQFSDDPHHAADFLSAFRPSLLSPGLYHSDGQQLDEVYKYGSFLQSKMHAEGVTCSDCHEPHSGKVLLEGNALCSQCHEPEVFDTAEHHHHAPETEAAQCVSCHMPTTNYMIVDARHDHSLRIPRPDLTISTGVPNACNRCHETQNAQWAVDRLVEWFGEPAKGHQDFAELFHASDRGAPGSRGALIAYLEETERPAIVTASALARIAANPTPDAVRLAREKLSDSDPLVRSAAIPIVSRADTMTALNTLTPLLDDESMLVRMEAARAMVGEPEAMMSEATREKFESALAEYVDGQLFNAERPEANANLALLNMEQGNLADAERYYETALNRDPTFAPAAIGLVELYRARGDEQAAETLLRDMLETNANSADLAHALGLVLVRQRNIPEAMSWLRKAAELSVDNPRYAYVYAVALHDTGNAQGAIAQLTRALQRHPYDQAILEALISYELQAGNLRSALARLETLDRLQPNDPQIQQLIMQLRQRLQ</sequence>
<feature type="domain" description="Doubled CXXCH motif" evidence="4">
    <location>
        <begin position="330"/>
        <end position="360"/>
    </location>
</feature>
<keyword evidence="7" id="KW-1185">Reference proteome</keyword>
<evidence type="ECO:0000259" key="4">
    <source>
        <dbReference type="Pfam" id="PF09699"/>
    </source>
</evidence>
<dbReference type="Gene3D" id="1.25.10.10">
    <property type="entry name" value="Leucine-rich Repeat Variant"/>
    <property type="match status" value="1"/>
</dbReference>
<dbReference type="Gene3D" id="1.25.40.10">
    <property type="entry name" value="Tetratricopeptide repeat domain"/>
    <property type="match status" value="2"/>
</dbReference>
<dbReference type="InterPro" id="IPR023155">
    <property type="entry name" value="Cyt_c-552/4"/>
</dbReference>
<evidence type="ECO:0000313" key="7">
    <source>
        <dbReference type="Proteomes" id="UP001196509"/>
    </source>
</evidence>
<feature type="chain" id="PRO_5041995334" evidence="3">
    <location>
        <begin position="29"/>
        <end position="766"/>
    </location>
</feature>
<dbReference type="Proteomes" id="UP001196509">
    <property type="component" value="Unassembled WGS sequence"/>
</dbReference>
<dbReference type="GO" id="GO:0016491">
    <property type="term" value="F:oxidoreductase activity"/>
    <property type="evidence" value="ECO:0007669"/>
    <property type="project" value="TreeGrafter"/>
</dbReference>
<dbReference type="AlphaFoldDB" id="A0AAE3D013"/>
<dbReference type="InterPro" id="IPR051829">
    <property type="entry name" value="Multiheme_Cytochr_ET"/>
</dbReference>
<feature type="repeat" description="TPR" evidence="2">
    <location>
        <begin position="582"/>
        <end position="615"/>
    </location>
</feature>
<accession>A0AAE3D013</accession>
<evidence type="ECO:0000259" key="5">
    <source>
        <dbReference type="Pfam" id="PF13435"/>
    </source>
</evidence>
<protein>
    <submittedName>
        <fullName evidence="6">Tetratricopeptide repeat protein</fullName>
    </submittedName>
</protein>
<dbReference type="Pfam" id="PF09699">
    <property type="entry name" value="Paired_CXXCH_1"/>
    <property type="match status" value="1"/>
</dbReference>
<dbReference type="InterPro" id="IPR016024">
    <property type="entry name" value="ARM-type_fold"/>
</dbReference>